<dbReference type="Proteomes" id="UP001596016">
    <property type="component" value="Unassembled WGS sequence"/>
</dbReference>
<evidence type="ECO:0000313" key="1">
    <source>
        <dbReference type="EMBL" id="MFC5386502.1"/>
    </source>
</evidence>
<dbReference type="RefSeq" id="WP_378229563.1">
    <property type="nucleotide sequence ID" value="NZ_JBHSLL010000032.1"/>
</dbReference>
<comment type="caution">
    <text evidence="1">The sequence shown here is derived from an EMBL/GenBank/DDBJ whole genome shotgun (WGS) entry which is preliminary data.</text>
</comment>
<gene>
    <name evidence="1" type="ORF">ACFPLB_11040</name>
</gene>
<organism evidence="1 2">
    <name type="scientific">Aquamicrobium segne</name>
    <dbReference type="NCBI Taxonomy" id="469547"/>
    <lineage>
        <taxon>Bacteria</taxon>
        <taxon>Pseudomonadati</taxon>
        <taxon>Pseudomonadota</taxon>
        <taxon>Alphaproteobacteria</taxon>
        <taxon>Hyphomicrobiales</taxon>
        <taxon>Phyllobacteriaceae</taxon>
        <taxon>Aquamicrobium</taxon>
    </lineage>
</organism>
<dbReference type="EMBL" id="JBHSLL010000032">
    <property type="protein sequence ID" value="MFC5386502.1"/>
    <property type="molecule type" value="Genomic_DNA"/>
</dbReference>
<proteinExistence type="predicted"/>
<evidence type="ECO:0000313" key="2">
    <source>
        <dbReference type="Proteomes" id="UP001596016"/>
    </source>
</evidence>
<sequence length="206" mass="22965">MYIPDHFKEVDPAEIASIIAGAPLACVVANTTEGLVANHVPLMFDKGGDLIGHFALANDMHRTVADGQEVLAIFRGVDGYISANSYPSKLEHHRHVPTWNYQVVHIHGIITFQHDERSKRAAIGLLTRDQERRVNGDRAWRMADAPADYMLDMIGKIVAFRISVTRTIAKSKLSQNRDQRDFDGAVEELKAHGDQALAERMVATRN</sequence>
<dbReference type="PIRSF" id="PIRSF010372">
    <property type="entry name" value="PaiB"/>
    <property type="match status" value="1"/>
</dbReference>
<dbReference type="Pfam" id="PF04299">
    <property type="entry name" value="FMN_bind_2"/>
    <property type="match status" value="1"/>
</dbReference>
<protein>
    <submittedName>
        <fullName evidence="1">FMN-binding negative transcriptional regulator</fullName>
    </submittedName>
</protein>
<name>A0ABW0H011_9HYPH</name>
<dbReference type="InterPro" id="IPR007396">
    <property type="entry name" value="TR_PAI2-type"/>
</dbReference>
<dbReference type="Gene3D" id="2.30.110.10">
    <property type="entry name" value="Electron Transport, Fmn-binding Protein, Chain A"/>
    <property type="match status" value="1"/>
</dbReference>
<dbReference type="SUPFAM" id="SSF50475">
    <property type="entry name" value="FMN-binding split barrel"/>
    <property type="match status" value="1"/>
</dbReference>
<dbReference type="InterPro" id="IPR012349">
    <property type="entry name" value="Split_barrel_FMN-bd"/>
</dbReference>
<dbReference type="PANTHER" id="PTHR35802">
    <property type="entry name" value="PROTEASE SYNTHASE AND SPORULATION PROTEIN PAI 2"/>
    <property type="match status" value="1"/>
</dbReference>
<accession>A0ABW0H011</accession>
<dbReference type="PANTHER" id="PTHR35802:SF1">
    <property type="entry name" value="PROTEASE SYNTHASE AND SPORULATION PROTEIN PAI 2"/>
    <property type="match status" value="1"/>
</dbReference>
<keyword evidence="2" id="KW-1185">Reference proteome</keyword>
<reference evidence="2" key="1">
    <citation type="journal article" date="2019" name="Int. J. Syst. Evol. Microbiol.">
        <title>The Global Catalogue of Microorganisms (GCM) 10K type strain sequencing project: providing services to taxonomists for standard genome sequencing and annotation.</title>
        <authorList>
            <consortium name="The Broad Institute Genomics Platform"/>
            <consortium name="The Broad Institute Genome Sequencing Center for Infectious Disease"/>
            <person name="Wu L."/>
            <person name="Ma J."/>
        </authorList>
    </citation>
    <scope>NUCLEOTIDE SEQUENCE [LARGE SCALE GENOMIC DNA]</scope>
    <source>
        <strain evidence="2">CGMCC 4.1415</strain>
    </source>
</reference>